<dbReference type="OrthoDB" id="9793400at2"/>
<name>A0A249PL87_9HYPH</name>
<keyword evidence="3" id="KW-0804">Transcription</keyword>
<sequence>MKGAATMVREPIRRVTVGRWSAELLPRQPYEAQYVADRPILGFAFESQAGAHAYASDRIRPFRARPNGLAYVPKGCDVFSRSSAGGEYLILRGFELKGPSGVPFSDRSDSAAAAAAHALRRLVLSHAPCDSLSYEAPIIALVERLQSHMDQEPDRRGAADSMTAARLKRIEEMIEARLGGALTVQELADELGLSTGFFARAFKAAAGRSPHAYILDRRLARARALLASGIKDLCAIALATGFSSHAHLTTAFRQRLGISPSAYRRGLAAAAVGHP</sequence>
<dbReference type="PROSITE" id="PS00041">
    <property type="entry name" value="HTH_ARAC_FAMILY_1"/>
    <property type="match status" value="1"/>
</dbReference>
<dbReference type="SMART" id="SM00342">
    <property type="entry name" value="HTH_ARAC"/>
    <property type="match status" value="1"/>
</dbReference>
<dbReference type="GO" id="GO:0043565">
    <property type="term" value="F:sequence-specific DNA binding"/>
    <property type="evidence" value="ECO:0007669"/>
    <property type="project" value="InterPro"/>
</dbReference>
<organism evidence="5 6">
    <name type="scientific">Sinorhizobium sojae CCBAU 05684</name>
    <dbReference type="NCBI Taxonomy" id="716928"/>
    <lineage>
        <taxon>Bacteria</taxon>
        <taxon>Pseudomonadati</taxon>
        <taxon>Pseudomonadota</taxon>
        <taxon>Alphaproteobacteria</taxon>
        <taxon>Hyphomicrobiales</taxon>
        <taxon>Rhizobiaceae</taxon>
        <taxon>Sinorhizobium/Ensifer group</taxon>
        <taxon>Sinorhizobium</taxon>
    </lineage>
</organism>
<geneLocation type="plasmid" evidence="6">
    <name>psj05684b</name>
</geneLocation>
<evidence type="ECO:0000256" key="3">
    <source>
        <dbReference type="ARBA" id="ARBA00023163"/>
    </source>
</evidence>
<gene>
    <name evidence="5" type="ORF">SJ05684_b57180</name>
</gene>
<dbReference type="Proteomes" id="UP000217211">
    <property type="component" value="Plasmid pSJ05684b"/>
</dbReference>
<dbReference type="GO" id="GO:0003700">
    <property type="term" value="F:DNA-binding transcription factor activity"/>
    <property type="evidence" value="ECO:0007669"/>
    <property type="project" value="InterPro"/>
</dbReference>
<keyword evidence="5" id="KW-0614">Plasmid</keyword>
<dbReference type="InterPro" id="IPR018060">
    <property type="entry name" value="HTH_AraC"/>
</dbReference>
<dbReference type="KEGG" id="esj:SJ05684_b57180"/>
<dbReference type="PROSITE" id="PS01124">
    <property type="entry name" value="HTH_ARAC_FAMILY_2"/>
    <property type="match status" value="1"/>
</dbReference>
<evidence type="ECO:0000313" key="5">
    <source>
        <dbReference type="EMBL" id="ASY66700.1"/>
    </source>
</evidence>
<evidence type="ECO:0000256" key="2">
    <source>
        <dbReference type="ARBA" id="ARBA00023125"/>
    </source>
</evidence>
<dbReference type="PANTHER" id="PTHR46796:SF6">
    <property type="entry name" value="ARAC SUBFAMILY"/>
    <property type="match status" value="1"/>
</dbReference>
<feature type="domain" description="HTH araC/xylS-type" evidence="4">
    <location>
        <begin position="168"/>
        <end position="266"/>
    </location>
</feature>
<evidence type="ECO:0000259" key="4">
    <source>
        <dbReference type="PROSITE" id="PS01124"/>
    </source>
</evidence>
<reference evidence="5 6" key="1">
    <citation type="submission" date="2017-08" db="EMBL/GenBank/DDBJ databases">
        <title>Multipartite genome sequences of Sinorhizobium species nodulating soybeans.</title>
        <authorList>
            <person name="Tian C.F."/>
        </authorList>
    </citation>
    <scope>NUCLEOTIDE SEQUENCE [LARGE SCALE GENOMIC DNA]</scope>
    <source>
        <strain evidence="5 6">CCBAU 05684</strain>
        <plasmid evidence="6">psj05684b</plasmid>
    </source>
</reference>
<keyword evidence="1" id="KW-0805">Transcription regulation</keyword>
<dbReference type="RefSeq" id="WP_034856761.1">
    <property type="nucleotide sequence ID" value="NZ_AJQT01000077.1"/>
</dbReference>
<accession>A0A249PL87</accession>
<dbReference type="eggNOG" id="COG4977">
    <property type="taxonomic scope" value="Bacteria"/>
</dbReference>
<dbReference type="InterPro" id="IPR009057">
    <property type="entry name" value="Homeodomain-like_sf"/>
</dbReference>
<dbReference type="AlphaFoldDB" id="A0A249PL87"/>
<dbReference type="InterPro" id="IPR018062">
    <property type="entry name" value="HTH_AraC-typ_CS"/>
</dbReference>
<dbReference type="SUPFAM" id="SSF46689">
    <property type="entry name" value="Homeodomain-like"/>
    <property type="match status" value="2"/>
</dbReference>
<evidence type="ECO:0000256" key="1">
    <source>
        <dbReference type="ARBA" id="ARBA00023015"/>
    </source>
</evidence>
<dbReference type="Pfam" id="PF12833">
    <property type="entry name" value="HTH_18"/>
    <property type="match status" value="1"/>
</dbReference>
<evidence type="ECO:0000313" key="6">
    <source>
        <dbReference type="Proteomes" id="UP000217211"/>
    </source>
</evidence>
<dbReference type="Gene3D" id="1.10.10.60">
    <property type="entry name" value="Homeodomain-like"/>
    <property type="match status" value="1"/>
</dbReference>
<dbReference type="PANTHER" id="PTHR46796">
    <property type="entry name" value="HTH-TYPE TRANSCRIPTIONAL ACTIVATOR RHAS-RELATED"/>
    <property type="match status" value="1"/>
</dbReference>
<proteinExistence type="predicted"/>
<dbReference type="InterPro" id="IPR050204">
    <property type="entry name" value="AraC_XylS_family_regulators"/>
</dbReference>
<protein>
    <submittedName>
        <fullName evidence="5">Transcriptional regulator, AraC family</fullName>
    </submittedName>
</protein>
<keyword evidence="2" id="KW-0238">DNA-binding</keyword>
<keyword evidence="6" id="KW-1185">Reference proteome</keyword>
<dbReference type="STRING" id="716928.GCA_000261485_03746"/>
<dbReference type="EMBL" id="CP023068">
    <property type="protein sequence ID" value="ASY66700.1"/>
    <property type="molecule type" value="Genomic_DNA"/>
</dbReference>